<dbReference type="Pfam" id="PF01325">
    <property type="entry name" value="Fe_dep_repress"/>
    <property type="match status" value="1"/>
</dbReference>
<evidence type="ECO:0000256" key="3">
    <source>
        <dbReference type="ARBA" id="ARBA00008720"/>
    </source>
</evidence>
<comment type="caution">
    <text evidence="15">The sequence shown here is derived from an EMBL/GenBank/DDBJ whole genome shotgun (WGS) entry which is preliminary data.</text>
</comment>
<dbReference type="OrthoDB" id="9791355at2"/>
<evidence type="ECO:0000256" key="10">
    <source>
        <dbReference type="ARBA" id="ARBA00023163"/>
    </source>
</evidence>
<dbReference type="PROSITE" id="PS50944">
    <property type="entry name" value="HTH_DTXR"/>
    <property type="match status" value="1"/>
</dbReference>
<comment type="similarity">
    <text evidence="3 13">Belongs to the UPF0122 family.</text>
</comment>
<dbReference type="GO" id="GO:0003700">
    <property type="term" value="F:DNA-binding transcription factor activity"/>
    <property type="evidence" value="ECO:0007669"/>
    <property type="project" value="InterPro"/>
</dbReference>
<keyword evidence="7" id="KW-0805">Transcription regulation</keyword>
<dbReference type="Pfam" id="PF02742">
    <property type="entry name" value="Fe_dep_repr_C"/>
    <property type="match status" value="1"/>
</dbReference>
<accession>A0A5R9DUV2</accession>
<dbReference type="GO" id="GO:0046983">
    <property type="term" value="F:protein dimerization activity"/>
    <property type="evidence" value="ECO:0007669"/>
    <property type="project" value="InterPro"/>
</dbReference>
<dbReference type="SMART" id="SM00529">
    <property type="entry name" value="HTH_DTXR"/>
    <property type="match status" value="1"/>
</dbReference>
<evidence type="ECO:0000256" key="7">
    <source>
        <dbReference type="ARBA" id="ARBA00023015"/>
    </source>
</evidence>
<dbReference type="InterPro" id="IPR013324">
    <property type="entry name" value="RNA_pol_sigma_r3/r4-like"/>
</dbReference>
<evidence type="ECO:0000313" key="16">
    <source>
        <dbReference type="Proteomes" id="UP000306420"/>
    </source>
</evidence>
<proteinExistence type="inferred from homology"/>
<dbReference type="InterPro" id="IPR022689">
    <property type="entry name" value="Iron_dep_repressor"/>
</dbReference>
<dbReference type="SUPFAM" id="SSF47979">
    <property type="entry name" value="Iron-dependent repressor protein, dimerization domain"/>
    <property type="match status" value="1"/>
</dbReference>
<comment type="function">
    <text evidence="12 13">Might take part in the signal recognition particle (SRP) pathway. This is inferred from the conservation of its genetic proximity to ftsY/ffh. May be a regulatory protein.</text>
</comment>
<dbReference type="Gene3D" id="1.10.10.10">
    <property type="entry name" value="Winged helix-like DNA-binding domain superfamily/Winged helix DNA-binding domain"/>
    <property type="match status" value="2"/>
</dbReference>
<evidence type="ECO:0000256" key="1">
    <source>
        <dbReference type="ARBA" id="ARBA00004496"/>
    </source>
</evidence>
<dbReference type="InterPro" id="IPR054831">
    <property type="entry name" value="UPF0122_fam_protein"/>
</dbReference>
<comment type="subcellular location">
    <subcellularLocation>
        <location evidence="1">Cytoplasm</location>
    </subcellularLocation>
</comment>
<evidence type="ECO:0000256" key="13">
    <source>
        <dbReference type="HAMAP-Rule" id="MF_00245"/>
    </source>
</evidence>
<name>A0A5R9DUV2_9LACT</name>
<dbReference type="EMBL" id="VBSP01000055">
    <property type="protein sequence ID" value="TLQ39602.1"/>
    <property type="molecule type" value="Genomic_DNA"/>
</dbReference>
<keyword evidence="11" id="KW-0464">Manganese</keyword>
<evidence type="ECO:0000256" key="6">
    <source>
        <dbReference type="ARBA" id="ARBA00022491"/>
    </source>
</evidence>
<comment type="similarity">
    <text evidence="2">Belongs to the DtxR/MntR family.</text>
</comment>
<dbReference type="AlphaFoldDB" id="A0A5R9DUV2"/>
<keyword evidence="9" id="KW-0010">Activator</keyword>
<dbReference type="SUPFAM" id="SSF46785">
    <property type="entry name" value="Winged helix' DNA-binding domain"/>
    <property type="match status" value="1"/>
</dbReference>
<sequence>MSMSQSREDYVKFIYEHAGDESISNKTIAEGLEVSPASVSEMINKLAKKGLVINERYRGSALTPKGHLMAQEMVRKHEIWEYFLQNRLGYTKEEVHEFAEVLEHVTPKDLADRLAIYIEYPEEQVNRMSLEKTIYIGQLFSFYKALLTEKQQDMLSFYYEEDLSLSEIAEHFDISRQGVHDNIKRGEKSLLEYEKTLRLNEKREERMQLLNTLSELLTYKEAHSVIEKLIQIED</sequence>
<evidence type="ECO:0000256" key="8">
    <source>
        <dbReference type="ARBA" id="ARBA00023125"/>
    </source>
</evidence>
<dbReference type="PANTHER" id="PTHR33238:SF11">
    <property type="entry name" value="TRANSCRIPTIONAL REGULATOR MNTR"/>
    <property type="match status" value="1"/>
</dbReference>
<dbReference type="InterPro" id="IPR001367">
    <property type="entry name" value="Fe_dep_repressor"/>
</dbReference>
<protein>
    <recommendedName>
        <fullName evidence="13">UPF0122 protein FEZ33_10770</fullName>
    </recommendedName>
</protein>
<dbReference type="InterPro" id="IPR036421">
    <property type="entry name" value="Fe_dep_repressor_sf"/>
</dbReference>
<dbReference type="Proteomes" id="UP000306420">
    <property type="component" value="Unassembled WGS sequence"/>
</dbReference>
<keyword evidence="5" id="KW-0963">Cytoplasm</keyword>
<dbReference type="NCBIfam" id="NF045758">
    <property type="entry name" value="YlxM"/>
    <property type="match status" value="1"/>
</dbReference>
<reference evidence="15 16" key="1">
    <citation type="submission" date="2019-05" db="EMBL/GenBank/DDBJ databases">
        <title>The metagenome of a microbial culture collection derived from dairy environment covers the genomic content of the human microbiome.</title>
        <authorList>
            <person name="Roder T."/>
            <person name="Wuthrich D."/>
            <person name="Sattari Z."/>
            <person name="Von Ah U."/>
            <person name="Bar C."/>
            <person name="Ronchi F."/>
            <person name="Macpherson A.J."/>
            <person name="Ganal-Vonarburg S.C."/>
            <person name="Bruggmann R."/>
            <person name="Vergeres G."/>
        </authorList>
    </citation>
    <scope>NUCLEOTIDE SEQUENCE [LARGE SCALE GENOMIC DNA]</scope>
    <source>
        <strain evidence="15 16">FAM 24227</strain>
    </source>
</reference>
<keyword evidence="6" id="KW-0678">Repressor</keyword>
<evidence type="ECO:0000313" key="15">
    <source>
        <dbReference type="EMBL" id="TLQ39602.1"/>
    </source>
</evidence>
<dbReference type="PANTHER" id="PTHR33238">
    <property type="entry name" value="IRON (METAL) DEPENDENT REPRESSOR, DTXR FAMILY"/>
    <property type="match status" value="1"/>
</dbReference>
<dbReference type="HAMAP" id="MF_00245">
    <property type="entry name" value="UPF0122"/>
    <property type="match status" value="1"/>
</dbReference>
<dbReference type="GO" id="GO:0046914">
    <property type="term" value="F:transition metal ion binding"/>
    <property type="evidence" value="ECO:0007669"/>
    <property type="project" value="InterPro"/>
</dbReference>
<feature type="domain" description="HTH dtxR-type" evidence="14">
    <location>
        <begin position="3"/>
        <end position="63"/>
    </location>
</feature>
<keyword evidence="8" id="KW-0238">DNA-binding</keyword>
<dbReference type="GO" id="GO:0005737">
    <property type="term" value="C:cytoplasm"/>
    <property type="evidence" value="ECO:0007669"/>
    <property type="project" value="UniProtKB-SubCell"/>
</dbReference>
<evidence type="ECO:0000259" key="14">
    <source>
        <dbReference type="PROSITE" id="PS50944"/>
    </source>
</evidence>
<evidence type="ECO:0000256" key="5">
    <source>
        <dbReference type="ARBA" id="ARBA00022490"/>
    </source>
</evidence>
<organism evidence="15 16">
    <name type="scientific">Ruoffia tabacinasalis</name>
    <dbReference type="NCBI Taxonomy" id="87458"/>
    <lineage>
        <taxon>Bacteria</taxon>
        <taxon>Bacillati</taxon>
        <taxon>Bacillota</taxon>
        <taxon>Bacilli</taxon>
        <taxon>Lactobacillales</taxon>
        <taxon>Aerococcaceae</taxon>
        <taxon>Ruoffia</taxon>
    </lineage>
</organism>
<dbReference type="GO" id="GO:0003677">
    <property type="term" value="F:DNA binding"/>
    <property type="evidence" value="ECO:0007669"/>
    <property type="project" value="UniProtKB-KW"/>
</dbReference>
<dbReference type="InterPro" id="IPR036388">
    <property type="entry name" value="WH-like_DNA-bd_sf"/>
</dbReference>
<dbReference type="InterPro" id="IPR050536">
    <property type="entry name" value="DtxR_MntR_Metal-Reg"/>
</dbReference>
<evidence type="ECO:0000256" key="4">
    <source>
        <dbReference type="ARBA" id="ARBA00011738"/>
    </source>
</evidence>
<comment type="subunit">
    <text evidence="4">Homodimer.</text>
</comment>
<dbReference type="InterPro" id="IPR007394">
    <property type="entry name" value="UPF0122"/>
</dbReference>
<dbReference type="Pfam" id="PF04297">
    <property type="entry name" value="UPF0122"/>
    <property type="match status" value="1"/>
</dbReference>
<keyword evidence="10" id="KW-0804">Transcription</keyword>
<dbReference type="SUPFAM" id="SSF88659">
    <property type="entry name" value="Sigma3 and sigma4 domains of RNA polymerase sigma factors"/>
    <property type="match status" value="1"/>
</dbReference>
<evidence type="ECO:0000256" key="2">
    <source>
        <dbReference type="ARBA" id="ARBA00007871"/>
    </source>
</evidence>
<evidence type="ECO:0000256" key="9">
    <source>
        <dbReference type="ARBA" id="ARBA00023159"/>
    </source>
</evidence>
<evidence type="ECO:0000256" key="12">
    <source>
        <dbReference type="ARBA" id="ARBA00024764"/>
    </source>
</evidence>
<dbReference type="InterPro" id="IPR036390">
    <property type="entry name" value="WH_DNA-bd_sf"/>
</dbReference>
<evidence type="ECO:0000256" key="11">
    <source>
        <dbReference type="ARBA" id="ARBA00023211"/>
    </source>
</evidence>
<dbReference type="InterPro" id="IPR022687">
    <property type="entry name" value="HTH_DTXR"/>
</dbReference>
<gene>
    <name evidence="15" type="ORF">FEZ33_10770</name>
</gene>